<evidence type="ECO:0000259" key="8">
    <source>
        <dbReference type="PROSITE" id="PS50832"/>
    </source>
</evidence>
<dbReference type="OrthoDB" id="274995at2759"/>
<evidence type="ECO:0000256" key="3">
    <source>
        <dbReference type="ARBA" id="ARBA00022917"/>
    </source>
</evidence>
<evidence type="ECO:0000313" key="10">
    <source>
        <dbReference type="Proteomes" id="UP000308199"/>
    </source>
</evidence>
<dbReference type="InterPro" id="IPR006196">
    <property type="entry name" value="RNA-binding_domain_S1_IF1"/>
</dbReference>
<comment type="similarity">
    <text evidence="1">Belongs to the eIF-1A family.</text>
</comment>
<feature type="domain" description="Protein kinase" evidence="7">
    <location>
        <begin position="120"/>
        <end position="456"/>
    </location>
</feature>
<proteinExistence type="inferred from homology"/>
<protein>
    <recommendedName>
        <fullName evidence="4">Eukaryotic translation initiation factor 4C</fullName>
    </recommendedName>
</protein>
<dbReference type="SUPFAM" id="SSF50249">
    <property type="entry name" value="Nucleic acid-binding proteins"/>
    <property type="match status" value="1"/>
</dbReference>
<dbReference type="Pfam" id="PF01176">
    <property type="entry name" value="eIF-1a"/>
    <property type="match status" value="1"/>
</dbReference>
<dbReference type="GO" id="GO:0005524">
    <property type="term" value="F:ATP binding"/>
    <property type="evidence" value="ECO:0007669"/>
    <property type="project" value="InterPro"/>
</dbReference>
<dbReference type="Gene3D" id="1.10.510.10">
    <property type="entry name" value="Transferase(Phosphotransferase) domain 1"/>
    <property type="match status" value="1"/>
</dbReference>
<name>A0A4S4KYL3_9AGAM</name>
<dbReference type="InterPro" id="IPR008266">
    <property type="entry name" value="Tyr_kinase_AS"/>
</dbReference>
<dbReference type="AlphaFoldDB" id="A0A4S4KYL3"/>
<organism evidence="9 10">
    <name type="scientific">Phellinidium pouzarii</name>
    <dbReference type="NCBI Taxonomy" id="167371"/>
    <lineage>
        <taxon>Eukaryota</taxon>
        <taxon>Fungi</taxon>
        <taxon>Dikarya</taxon>
        <taxon>Basidiomycota</taxon>
        <taxon>Agaricomycotina</taxon>
        <taxon>Agaricomycetes</taxon>
        <taxon>Hymenochaetales</taxon>
        <taxon>Hymenochaetaceae</taxon>
        <taxon>Phellinidium</taxon>
    </lineage>
</organism>
<dbReference type="SMART" id="SM00652">
    <property type="entry name" value="eIF1a"/>
    <property type="match status" value="1"/>
</dbReference>
<dbReference type="PANTHER" id="PTHR38248">
    <property type="entry name" value="FUNK1 6"/>
    <property type="match status" value="1"/>
</dbReference>
<dbReference type="Proteomes" id="UP000308199">
    <property type="component" value="Unassembled WGS sequence"/>
</dbReference>
<evidence type="ECO:0000256" key="6">
    <source>
        <dbReference type="SAM" id="MobiDB-lite"/>
    </source>
</evidence>
<dbReference type="EMBL" id="SGPK01000387">
    <property type="protein sequence ID" value="THH04002.1"/>
    <property type="molecule type" value="Genomic_DNA"/>
</dbReference>
<dbReference type="Pfam" id="PF17667">
    <property type="entry name" value="Pkinase_fungal"/>
    <property type="match status" value="1"/>
</dbReference>
<dbReference type="InterPro" id="IPR012340">
    <property type="entry name" value="NA-bd_OB-fold"/>
</dbReference>
<dbReference type="PROSITE" id="PS00109">
    <property type="entry name" value="PROTEIN_KINASE_TYR"/>
    <property type="match status" value="1"/>
</dbReference>
<feature type="region of interest" description="Disordered" evidence="6">
    <location>
        <begin position="749"/>
        <end position="786"/>
    </location>
</feature>
<dbReference type="HAMAP" id="MF_00216">
    <property type="entry name" value="aIF_1A"/>
    <property type="match status" value="1"/>
</dbReference>
<dbReference type="GO" id="GO:0004672">
    <property type="term" value="F:protein kinase activity"/>
    <property type="evidence" value="ECO:0007669"/>
    <property type="project" value="InterPro"/>
</dbReference>
<feature type="region of interest" description="Disordered" evidence="6">
    <location>
        <begin position="619"/>
        <end position="639"/>
    </location>
</feature>
<dbReference type="PROSITE" id="PS50832">
    <property type="entry name" value="S1_IF1_TYPE"/>
    <property type="match status" value="1"/>
</dbReference>
<reference evidence="9 10" key="1">
    <citation type="submission" date="2019-02" db="EMBL/GenBank/DDBJ databases">
        <title>Genome sequencing of the rare red list fungi Phellinidium pouzarii.</title>
        <authorList>
            <person name="Buettner E."/>
            <person name="Kellner H."/>
        </authorList>
    </citation>
    <scope>NUCLEOTIDE SEQUENCE [LARGE SCALE GENOMIC DNA]</scope>
    <source>
        <strain evidence="9 10">DSM 108285</strain>
    </source>
</reference>
<dbReference type="InterPro" id="IPR018104">
    <property type="entry name" value="TIF_eIF-1A_CS"/>
</dbReference>
<dbReference type="InterPro" id="IPR040976">
    <property type="entry name" value="Pkinase_fungal"/>
</dbReference>
<evidence type="ECO:0000313" key="9">
    <source>
        <dbReference type="EMBL" id="THH04002.1"/>
    </source>
</evidence>
<dbReference type="GO" id="GO:0003723">
    <property type="term" value="F:RNA binding"/>
    <property type="evidence" value="ECO:0007669"/>
    <property type="project" value="InterPro"/>
</dbReference>
<dbReference type="NCBIfam" id="TIGR00523">
    <property type="entry name" value="eIF-1A"/>
    <property type="match status" value="1"/>
</dbReference>
<sequence length="786" mass="89276">MNKPFAGIPMNSKRKPDGVVLDSVLSNTEENEADWSDMHAIMRLRVTADSASFNSAFRQILDNARMIFCSQRIRRFVLGVIFISDNTMTFCVFDRSGVLCTERFDIMNDPEKLIRVVVGLLFADLIDLGYDPTVTVRVNEGGDGASKKEVVVALKNVEYTIEKTLHVERSIRGRGTTCFLTEHEGTKCVIKDSWVDEPYMRHEYQILEKISDVEGVPKIMAHEEVEVRGVKDTTATDRLVLSYNDYWKTKGEWKGIGKVERRVHHRILMTPYGEPLESFTCLHELMTAIKDIIKTIEELTERKVLHRDISINNVVLALSNPKDPKSRRRGSIIDFDLALDLNSMSGDVAKGRRTGTLPFMALQMMVSENYNNVPHAYYHDLESVLYVLCWLCTAQEGPNSTPRSRDFRFEESEIARWAGIGIDDPNLDGIRRAKTTIMKDDIEFGAVILDNFAPYFQPLRECVESMRELLVFSGLHKHVETHNRIIEEWRRRHVGEEVPLELLIRVPLDQRIAKDVFKCLYSIIDKTLDELEEPLGISPRLIPTSSADGDGVESLSVQQEGQQVKVRHIMERSMAYKGQKVIEELKKKEDEKEIELHTIEEEASGLEDVSEATHPFHKSWASSNLKNSPQNDTEVASNSGTLLPSFTLISTGTKRPNSPVFESELRSTNSSKKRRQYAQVIKMLGNGRLEAQCFDGEKRLAHIRGKMRKKVWINQGDIVLLSLREFQDDKADVIAKYTPDEARNLKAYGELPENAKLNEGDDDEGGGDVEFGDEGADGDEFDIEDI</sequence>
<evidence type="ECO:0000256" key="5">
    <source>
        <dbReference type="PROSITE-ProRule" id="PRU00181"/>
    </source>
</evidence>
<feature type="domain" description="S1-like" evidence="8">
    <location>
        <begin position="664"/>
        <end position="738"/>
    </location>
</feature>
<dbReference type="Gene3D" id="2.40.50.140">
    <property type="entry name" value="Nucleic acid-binding proteins"/>
    <property type="match status" value="1"/>
</dbReference>
<gene>
    <name evidence="9" type="ORF">EW145_g5837</name>
</gene>
<dbReference type="CDD" id="cd05793">
    <property type="entry name" value="S1_IF1A"/>
    <property type="match status" value="1"/>
</dbReference>
<keyword evidence="2 5" id="KW-0396">Initiation factor</keyword>
<dbReference type="InterPro" id="IPR001253">
    <property type="entry name" value="TIF_eIF-1A"/>
</dbReference>
<dbReference type="PROSITE" id="PS50011">
    <property type="entry name" value="PROTEIN_KINASE_DOM"/>
    <property type="match status" value="1"/>
</dbReference>
<dbReference type="InterPro" id="IPR000719">
    <property type="entry name" value="Prot_kinase_dom"/>
</dbReference>
<evidence type="ECO:0000256" key="1">
    <source>
        <dbReference type="ARBA" id="ARBA00007392"/>
    </source>
</evidence>
<keyword evidence="10" id="KW-1185">Reference proteome</keyword>
<dbReference type="PROSITE" id="PS01262">
    <property type="entry name" value="IF1A"/>
    <property type="match status" value="1"/>
</dbReference>
<dbReference type="PANTHER" id="PTHR38248:SF2">
    <property type="entry name" value="FUNK1 11"/>
    <property type="match status" value="1"/>
</dbReference>
<comment type="caution">
    <text evidence="9">The sequence shown here is derived from an EMBL/GenBank/DDBJ whole genome shotgun (WGS) entry which is preliminary data.</text>
</comment>
<evidence type="ECO:0000256" key="2">
    <source>
        <dbReference type="ARBA" id="ARBA00022540"/>
    </source>
</evidence>
<feature type="compositionally biased region" description="Polar residues" evidence="6">
    <location>
        <begin position="620"/>
        <end position="639"/>
    </location>
</feature>
<dbReference type="InterPro" id="IPR011009">
    <property type="entry name" value="Kinase-like_dom_sf"/>
</dbReference>
<dbReference type="GO" id="GO:0003743">
    <property type="term" value="F:translation initiation factor activity"/>
    <property type="evidence" value="ECO:0007669"/>
    <property type="project" value="UniProtKB-UniRule"/>
</dbReference>
<evidence type="ECO:0000256" key="4">
    <source>
        <dbReference type="ARBA" id="ARBA00032507"/>
    </source>
</evidence>
<keyword evidence="3 5" id="KW-0648">Protein biosynthesis</keyword>
<accession>A0A4S4KYL3</accession>
<dbReference type="SUPFAM" id="SSF56112">
    <property type="entry name" value="Protein kinase-like (PK-like)"/>
    <property type="match status" value="1"/>
</dbReference>
<evidence type="ECO:0000259" key="7">
    <source>
        <dbReference type="PROSITE" id="PS50011"/>
    </source>
</evidence>
<feature type="compositionally biased region" description="Acidic residues" evidence="6">
    <location>
        <begin position="760"/>
        <end position="786"/>
    </location>
</feature>